<reference evidence="2" key="2">
    <citation type="journal article" date="2011" name="Proc. Natl. Acad. Sci. U.S.A.">
        <title>Obligate biotrophy features unraveled by the genomic analysis of rust fungi.</title>
        <authorList>
            <person name="Duplessis S."/>
            <person name="Cuomo C.A."/>
            <person name="Lin Y.-C."/>
            <person name="Aerts A."/>
            <person name="Tisserant E."/>
            <person name="Veneault-Fourrey C."/>
            <person name="Joly D.L."/>
            <person name="Hacquard S."/>
            <person name="Amselem J."/>
            <person name="Cantarel B.L."/>
            <person name="Chiu R."/>
            <person name="Coutinho P.M."/>
            <person name="Feau N."/>
            <person name="Field M."/>
            <person name="Frey P."/>
            <person name="Gelhaye E."/>
            <person name="Goldberg J."/>
            <person name="Grabherr M.G."/>
            <person name="Kodira C.D."/>
            <person name="Kohler A."/>
            <person name="Kuees U."/>
            <person name="Lindquist E.A."/>
            <person name="Lucas S.M."/>
            <person name="Mago R."/>
            <person name="Mauceli E."/>
            <person name="Morin E."/>
            <person name="Murat C."/>
            <person name="Pangilinan J.L."/>
            <person name="Park R."/>
            <person name="Pearson M."/>
            <person name="Quesneville H."/>
            <person name="Rouhier N."/>
            <person name="Sakthikumar S."/>
            <person name="Salamov A.A."/>
            <person name="Schmutz J."/>
            <person name="Selles B."/>
            <person name="Shapiro H."/>
            <person name="Tanguay P."/>
            <person name="Tuskan G.A."/>
            <person name="Henrissat B."/>
            <person name="Van de Peer Y."/>
            <person name="Rouze P."/>
            <person name="Ellis J.G."/>
            <person name="Dodds P.N."/>
            <person name="Schein J.E."/>
            <person name="Zhong S."/>
            <person name="Hamelin R.C."/>
            <person name="Grigoriev I.V."/>
            <person name="Szabo L.J."/>
            <person name="Martin F."/>
        </authorList>
    </citation>
    <scope>NUCLEOTIDE SEQUENCE [LARGE SCALE GENOMIC DNA]</scope>
    <source>
        <strain evidence="2">CRL 75-36-700-3 / race SCCL</strain>
    </source>
</reference>
<name>E3KNI2_PUCGT</name>
<organism evidence="1 2">
    <name type="scientific">Puccinia graminis f. sp. tritici (strain CRL 75-36-700-3 / race SCCL)</name>
    <name type="common">Black stem rust fungus</name>
    <dbReference type="NCBI Taxonomy" id="418459"/>
    <lineage>
        <taxon>Eukaryota</taxon>
        <taxon>Fungi</taxon>
        <taxon>Dikarya</taxon>
        <taxon>Basidiomycota</taxon>
        <taxon>Pucciniomycotina</taxon>
        <taxon>Pucciniomycetes</taxon>
        <taxon>Pucciniales</taxon>
        <taxon>Pucciniaceae</taxon>
        <taxon>Puccinia</taxon>
    </lineage>
</organism>
<dbReference type="GeneID" id="10544438"/>
<keyword evidence="2" id="KW-1185">Reference proteome</keyword>
<accession>E3KNI2</accession>
<dbReference type="InParanoid" id="E3KNI2"/>
<dbReference type="Proteomes" id="UP000008783">
    <property type="component" value="Unassembled WGS sequence"/>
</dbReference>
<gene>
    <name evidence="1" type="ORF">PGTG_11613</name>
</gene>
<proteinExistence type="predicted"/>
<dbReference type="OrthoDB" id="2509314at2759"/>
<sequence length="283" mass="31780">MGTKLRLLISRFFYLNIAPTNQQPSVKKPIAGAALLQGEYSIWVGRDTLDQVHLPTPGIQACSPIEYEEISSDEPIGLDIDLNNCNFRNFQEQVYNCLAATQTDCNFGQIMRRLHLSKELLWQASISFNGGCCFLRTYVLPDAYNEFAECMLSSETQPQAIVKISMNKPNMVIPETPPTPAERPLPGQLVVPSTALSNRVPLAKRARFDKESDGPAYAIGMDEFLAMCYIPLNDTETRRLIADHHIHHWSALKNATENDLRKLGFHYGPIQLFLQGVQKLSQA</sequence>
<dbReference type="VEuPathDB" id="FungiDB:PGTG_11613"/>
<reference key="1">
    <citation type="submission" date="2007-01" db="EMBL/GenBank/DDBJ databases">
        <title>The Genome Sequence of Puccinia graminis f. sp. tritici Strain CRL 75-36-700-3.</title>
        <authorList>
            <consortium name="The Broad Institute Genome Sequencing Platform"/>
            <person name="Birren B."/>
            <person name="Lander E."/>
            <person name="Galagan J."/>
            <person name="Nusbaum C."/>
            <person name="Devon K."/>
            <person name="Cuomo C."/>
            <person name="Jaffe D."/>
            <person name="Butler J."/>
            <person name="Alvarez P."/>
            <person name="Gnerre S."/>
            <person name="Grabherr M."/>
            <person name="Mauceli E."/>
            <person name="Brockman W."/>
            <person name="Young S."/>
            <person name="LaButti K."/>
            <person name="Sykes S."/>
            <person name="DeCaprio D."/>
            <person name="Crawford M."/>
            <person name="Koehrsen M."/>
            <person name="Engels R."/>
            <person name="Montgomery P."/>
            <person name="Pearson M."/>
            <person name="Howarth C."/>
            <person name="Larson L."/>
            <person name="White J."/>
            <person name="Zeng Q."/>
            <person name="Kodira C."/>
            <person name="Yandava C."/>
            <person name="Alvarado L."/>
            <person name="O'Leary S."/>
            <person name="Szabo L."/>
            <person name="Dean R."/>
            <person name="Schein J."/>
        </authorList>
    </citation>
    <scope>NUCLEOTIDE SEQUENCE</scope>
    <source>
        <strain>CRL 75-36-700-3</strain>
    </source>
</reference>
<dbReference type="HOGENOM" id="CLU_909540_0_0_1"/>
<dbReference type="AlphaFoldDB" id="E3KNI2"/>
<dbReference type="KEGG" id="pgr:PGTG_11613"/>
<evidence type="ECO:0000313" key="2">
    <source>
        <dbReference type="Proteomes" id="UP000008783"/>
    </source>
</evidence>
<dbReference type="RefSeq" id="XP_003330276.2">
    <property type="nucleotide sequence ID" value="XM_003330228.2"/>
</dbReference>
<protein>
    <submittedName>
        <fullName evidence="1">Uncharacterized protein</fullName>
    </submittedName>
</protein>
<dbReference type="EMBL" id="DS178297">
    <property type="protein sequence ID" value="EFP85857.2"/>
    <property type="molecule type" value="Genomic_DNA"/>
</dbReference>
<evidence type="ECO:0000313" key="1">
    <source>
        <dbReference type="EMBL" id="EFP85857.2"/>
    </source>
</evidence>